<reference evidence="1" key="1">
    <citation type="submission" date="2019-12" db="EMBL/GenBank/DDBJ databases">
        <title>Genome sequencing and annotation of Brassica cretica.</title>
        <authorList>
            <person name="Studholme D.J."/>
            <person name="Sarris P.F."/>
        </authorList>
    </citation>
    <scope>NUCLEOTIDE SEQUENCE</scope>
    <source>
        <strain evidence="1">PFS-102/07</strain>
        <tissue evidence="1">Leaf</tissue>
    </source>
</reference>
<dbReference type="EMBL" id="QGKY02000164">
    <property type="protein sequence ID" value="KAF2594184.1"/>
    <property type="molecule type" value="Genomic_DNA"/>
</dbReference>
<sequence>MVASRDTSGSATASILCLYWATWSSRSVVPSYAFMLGKENFMGISIKVISSMKGVSA</sequence>
<protein>
    <submittedName>
        <fullName evidence="1">Uncharacterized protein</fullName>
    </submittedName>
</protein>
<organism evidence="1">
    <name type="scientific">Brassica cretica</name>
    <name type="common">Mustard</name>
    <dbReference type="NCBI Taxonomy" id="69181"/>
    <lineage>
        <taxon>Eukaryota</taxon>
        <taxon>Viridiplantae</taxon>
        <taxon>Streptophyta</taxon>
        <taxon>Embryophyta</taxon>
        <taxon>Tracheophyta</taxon>
        <taxon>Spermatophyta</taxon>
        <taxon>Magnoliopsida</taxon>
        <taxon>eudicotyledons</taxon>
        <taxon>Gunneridae</taxon>
        <taxon>Pentapetalae</taxon>
        <taxon>rosids</taxon>
        <taxon>malvids</taxon>
        <taxon>Brassicales</taxon>
        <taxon>Brassicaceae</taxon>
        <taxon>Brassiceae</taxon>
        <taxon>Brassica</taxon>
    </lineage>
</organism>
<proteinExistence type="predicted"/>
<evidence type="ECO:0000313" key="1">
    <source>
        <dbReference type="EMBL" id="KAF2594184.1"/>
    </source>
</evidence>
<accession>A0A8S9KHE9</accession>
<name>A0A8S9KHE9_BRACR</name>
<dbReference type="AlphaFoldDB" id="A0A8S9KHE9"/>
<gene>
    <name evidence="1" type="ORF">F2Q70_00043043</name>
</gene>
<comment type="caution">
    <text evidence="1">The sequence shown here is derived from an EMBL/GenBank/DDBJ whole genome shotgun (WGS) entry which is preliminary data.</text>
</comment>